<accession>A0A074RLY3</accession>
<reference evidence="1 2" key="1">
    <citation type="submission" date="2013-12" db="EMBL/GenBank/DDBJ databases">
        <authorList>
            <person name="Cubeta M."/>
            <person name="Pakala S."/>
            <person name="Fedorova N."/>
            <person name="Thomas E."/>
            <person name="Dean R."/>
            <person name="Jabaji S."/>
            <person name="Neate S."/>
            <person name="Toda T."/>
            <person name="Tavantzis S."/>
            <person name="Vilgalys R."/>
            <person name="Bharathan N."/>
            <person name="Pakala S."/>
            <person name="Losada L.S."/>
            <person name="Zafar N."/>
            <person name="Nierman W."/>
        </authorList>
    </citation>
    <scope>NUCLEOTIDE SEQUENCE [LARGE SCALE GENOMIC DNA]</scope>
    <source>
        <strain evidence="1 2">123E</strain>
    </source>
</reference>
<keyword evidence="2" id="KW-1185">Reference proteome</keyword>
<evidence type="ECO:0000313" key="1">
    <source>
        <dbReference type="EMBL" id="KEP46340.1"/>
    </source>
</evidence>
<organism evidence="1 2">
    <name type="scientific">Rhizoctonia solani 123E</name>
    <dbReference type="NCBI Taxonomy" id="1423351"/>
    <lineage>
        <taxon>Eukaryota</taxon>
        <taxon>Fungi</taxon>
        <taxon>Dikarya</taxon>
        <taxon>Basidiomycota</taxon>
        <taxon>Agaricomycotina</taxon>
        <taxon>Agaricomycetes</taxon>
        <taxon>Cantharellales</taxon>
        <taxon>Ceratobasidiaceae</taxon>
        <taxon>Rhizoctonia</taxon>
    </lineage>
</organism>
<name>A0A074RLY3_9AGAM</name>
<proteinExistence type="predicted"/>
<protein>
    <submittedName>
        <fullName evidence="1">Uncharacterized protein</fullName>
    </submittedName>
</protein>
<dbReference type="AlphaFoldDB" id="A0A074RLY3"/>
<sequence length="119" mass="13182">SIELVWLVKNIKKHTSCINRRRIATGAILHSGTASACFTTTSTNSSTPSTPICALFTLTLIPPRCGSTWDHFTKAAIIESMMRSMPMLDNRTSPGSYHFLLPFSLVFSIECTLYIPTQQ</sequence>
<evidence type="ECO:0000313" key="2">
    <source>
        <dbReference type="Proteomes" id="UP000027456"/>
    </source>
</evidence>
<feature type="non-terminal residue" evidence="1">
    <location>
        <position position="1"/>
    </location>
</feature>
<gene>
    <name evidence="1" type="ORF">V565_204370</name>
</gene>
<dbReference type="EMBL" id="AZST01001152">
    <property type="protein sequence ID" value="KEP46340.1"/>
    <property type="molecule type" value="Genomic_DNA"/>
</dbReference>
<comment type="caution">
    <text evidence="1">The sequence shown here is derived from an EMBL/GenBank/DDBJ whole genome shotgun (WGS) entry which is preliminary data.</text>
</comment>
<dbReference type="HOGENOM" id="CLU_2067101_0_0_1"/>
<dbReference type="Proteomes" id="UP000027456">
    <property type="component" value="Unassembled WGS sequence"/>
</dbReference>